<comment type="caution">
    <text evidence="2">The sequence shown here is derived from an EMBL/GenBank/DDBJ whole genome shotgun (WGS) entry which is preliminary data.</text>
</comment>
<dbReference type="Proteomes" id="UP001187315">
    <property type="component" value="Unassembled WGS sequence"/>
</dbReference>
<feature type="compositionally biased region" description="Polar residues" evidence="1">
    <location>
        <begin position="1"/>
        <end position="18"/>
    </location>
</feature>
<dbReference type="EMBL" id="JAVHJS010000001">
    <property type="protein sequence ID" value="KAK2868190.1"/>
    <property type="molecule type" value="Genomic_DNA"/>
</dbReference>
<keyword evidence="3" id="KW-1185">Reference proteome</keyword>
<feature type="region of interest" description="Disordered" evidence="1">
    <location>
        <begin position="1"/>
        <end position="21"/>
    </location>
</feature>
<reference evidence="2" key="1">
    <citation type="submission" date="2023-08" db="EMBL/GenBank/DDBJ databases">
        <title>Pelteobagrus vachellii genome.</title>
        <authorList>
            <person name="Liu H."/>
        </authorList>
    </citation>
    <scope>NUCLEOTIDE SEQUENCE</scope>
    <source>
        <strain evidence="2">PRFRI_2022a</strain>
        <tissue evidence="2">Muscle</tissue>
    </source>
</reference>
<evidence type="ECO:0000313" key="3">
    <source>
        <dbReference type="Proteomes" id="UP001187315"/>
    </source>
</evidence>
<evidence type="ECO:0000256" key="1">
    <source>
        <dbReference type="SAM" id="MobiDB-lite"/>
    </source>
</evidence>
<sequence>MINSRTGNEQHSTLQCSGVTKDEHVANNAPVIKTHKKPVARSKIRRWVLKPPRLTGKLSVVTPEDEGL</sequence>
<accession>A0AA88TBX7</accession>
<evidence type="ECO:0000313" key="2">
    <source>
        <dbReference type="EMBL" id="KAK2868190.1"/>
    </source>
</evidence>
<proteinExistence type="predicted"/>
<name>A0AA88TBX7_TACVA</name>
<organism evidence="2 3">
    <name type="scientific">Tachysurus vachellii</name>
    <name type="common">Darkbarbel catfish</name>
    <name type="synonym">Pelteobagrus vachellii</name>
    <dbReference type="NCBI Taxonomy" id="175792"/>
    <lineage>
        <taxon>Eukaryota</taxon>
        <taxon>Metazoa</taxon>
        <taxon>Chordata</taxon>
        <taxon>Craniata</taxon>
        <taxon>Vertebrata</taxon>
        <taxon>Euteleostomi</taxon>
        <taxon>Actinopterygii</taxon>
        <taxon>Neopterygii</taxon>
        <taxon>Teleostei</taxon>
        <taxon>Ostariophysi</taxon>
        <taxon>Siluriformes</taxon>
        <taxon>Bagridae</taxon>
        <taxon>Tachysurus</taxon>
    </lineage>
</organism>
<dbReference type="AlphaFoldDB" id="A0AA88TBX7"/>
<gene>
    <name evidence="2" type="ORF">Q7C36_000061</name>
</gene>
<protein>
    <submittedName>
        <fullName evidence="2">Uncharacterized protein</fullName>
    </submittedName>
</protein>